<dbReference type="EMBL" id="CP010311">
    <property type="protein sequence ID" value="AJF07270.1"/>
    <property type="molecule type" value="Genomic_DNA"/>
</dbReference>
<dbReference type="RefSeq" id="WP_040201133.1">
    <property type="nucleotide sequence ID" value="NZ_CP010311.1"/>
</dbReference>
<dbReference type="OrthoDB" id="5405882at2"/>
<name>A0A0B5FSY7_9BACT</name>
<keyword evidence="2" id="KW-1185">Reference proteome</keyword>
<dbReference type="InterPro" id="IPR054686">
    <property type="entry name" value="GSU3473-like"/>
</dbReference>
<evidence type="ECO:0000313" key="2">
    <source>
        <dbReference type="Proteomes" id="UP000035036"/>
    </source>
</evidence>
<organism evidence="1 2">
    <name type="scientific">Geoalkalibacter subterraneus</name>
    <dbReference type="NCBI Taxonomy" id="483547"/>
    <lineage>
        <taxon>Bacteria</taxon>
        <taxon>Pseudomonadati</taxon>
        <taxon>Thermodesulfobacteriota</taxon>
        <taxon>Desulfuromonadia</taxon>
        <taxon>Desulfuromonadales</taxon>
        <taxon>Geoalkalibacteraceae</taxon>
        <taxon>Geoalkalibacter</taxon>
    </lineage>
</organism>
<sequence length="81" mass="9424">MLINVMYTDHRFDMIKADRLEGFIRRGEILKFKRSTGWVTIGIDPIRESSPANRSPVRKERRQIVQTVYPAQTAAQPSQHL</sequence>
<evidence type="ECO:0000313" key="1">
    <source>
        <dbReference type="EMBL" id="AJF07270.1"/>
    </source>
</evidence>
<dbReference type="HOGENOM" id="CLU_190609_1_0_7"/>
<proteinExistence type="predicted"/>
<reference evidence="1 2" key="1">
    <citation type="journal article" date="2015" name="Genome Announc.">
        <title>Genomes of Geoalkalibacter ferrihydriticus Z-0531T and Geoalkalibacter subterraneus Red1T, Two Haloalkaliphilic Metal-Reducing Deltaproteobacteria.</title>
        <authorList>
            <person name="Badalamenti J.P."/>
            <person name="Krajmalnik-Brown R."/>
            <person name="Torres C.I."/>
            <person name="Bond D.R."/>
        </authorList>
    </citation>
    <scope>NUCLEOTIDE SEQUENCE [LARGE SCALE GENOMIC DNA]</scope>
    <source>
        <strain evidence="1 2">Red1</strain>
    </source>
</reference>
<dbReference type="Proteomes" id="UP000035036">
    <property type="component" value="Chromosome"/>
</dbReference>
<accession>A0A0B5FSY7</accession>
<protein>
    <submittedName>
        <fullName evidence="1">Uncharacterized protein</fullName>
    </submittedName>
</protein>
<gene>
    <name evidence="1" type="ORF">GSUB_12850</name>
</gene>
<dbReference type="NCBIfam" id="NF045719">
    <property type="entry name" value="GSU3473_fam"/>
    <property type="match status" value="1"/>
</dbReference>
<dbReference type="KEGG" id="gsb:GSUB_12850"/>
<dbReference type="AlphaFoldDB" id="A0A0B5FSY7"/>